<dbReference type="CDD" id="cd12480">
    <property type="entry name" value="RRM2_U1A"/>
    <property type="match status" value="1"/>
</dbReference>
<evidence type="ECO:0000256" key="11">
    <source>
        <dbReference type="PROSITE-ProRule" id="PRU00176"/>
    </source>
</evidence>
<keyword evidence="7 11" id="KW-0694">RNA-binding</keyword>
<feature type="domain" description="RRM" evidence="12">
    <location>
        <begin position="206"/>
        <end position="280"/>
    </location>
</feature>
<dbReference type="Gene3D" id="3.30.70.330">
    <property type="match status" value="2"/>
</dbReference>
<dbReference type="SUPFAM" id="SSF54928">
    <property type="entry name" value="RNA-binding domain, RBD"/>
    <property type="match status" value="1"/>
</dbReference>
<dbReference type="CDD" id="cd12477">
    <property type="entry name" value="RRM1_U1A"/>
    <property type="match status" value="1"/>
</dbReference>
<dbReference type="InterPro" id="IPR000504">
    <property type="entry name" value="RRM_dom"/>
</dbReference>
<evidence type="ECO:0000259" key="12">
    <source>
        <dbReference type="PROSITE" id="PS50102"/>
    </source>
</evidence>
<evidence type="ECO:0000313" key="13">
    <source>
        <dbReference type="EMBL" id="KAK1154562.1"/>
    </source>
</evidence>
<evidence type="ECO:0000256" key="4">
    <source>
        <dbReference type="ARBA" id="ARBA00022664"/>
    </source>
</evidence>
<keyword evidence="5" id="KW-0747">Spliceosome</keyword>
<dbReference type="InterPro" id="IPR012677">
    <property type="entry name" value="Nucleotide-bd_a/b_plait_sf"/>
</dbReference>
<evidence type="ECO:0000256" key="2">
    <source>
        <dbReference type="ARBA" id="ARBA00007243"/>
    </source>
</evidence>
<proteinExistence type="inferred from homology"/>
<evidence type="ECO:0000313" key="14">
    <source>
        <dbReference type="Proteomes" id="UP001230051"/>
    </source>
</evidence>
<keyword evidence="9" id="KW-0539">Nucleus</keyword>
<dbReference type="InterPro" id="IPR034409">
    <property type="entry name" value="U1A_RRM2"/>
</dbReference>
<evidence type="ECO:0000256" key="7">
    <source>
        <dbReference type="ARBA" id="ARBA00022884"/>
    </source>
</evidence>
<comment type="caution">
    <text evidence="13">The sequence shown here is derived from an EMBL/GenBank/DDBJ whole genome shotgun (WGS) entry which is preliminary data.</text>
</comment>
<accession>A0AAD8FWM4</accession>
<evidence type="ECO:0000256" key="8">
    <source>
        <dbReference type="ARBA" id="ARBA00023187"/>
    </source>
</evidence>
<dbReference type="FunFam" id="3.30.70.330:FF:000039">
    <property type="entry name" value="U1 small nuclear ribonucleoprotein A"/>
    <property type="match status" value="1"/>
</dbReference>
<evidence type="ECO:0000256" key="6">
    <source>
        <dbReference type="ARBA" id="ARBA00022737"/>
    </source>
</evidence>
<dbReference type="PANTHER" id="PTHR10501">
    <property type="entry name" value="U1 SMALL NUCLEAR RIBONUCLEOPROTEIN A/U2 SMALL NUCLEAR RIBONUCLEOPROTEIN B"/>
    <property type="match status" value="1"/>
</dbReference>
<reference evidence="13" key="1">
    <citation type="submission" date="2022-02" db="EMBL/GenBank/DDBJ databases">
        <title>Atlantic sturgeon de novo genome assembly.</title>
        <authorList>
            <person name="Stock M."/>
            <person name="Klopp C."/>
            <person name="Guiguen Y."/>
            <person name="Cabau C."/>
            <person name="Parinello H."/>
            <person name="Santidrian Yebra-Pimentel E."/>
            <person name="Kuhl H."/>
            <person name="Dirks R.P."/>
            <person name="Guessner J."/>
            <person name="Wuertz S."/>
            <person name="Du K."/>
            <person name="Schartl M."/>
        </authorList>
    </citation>
    <scope>NUCLEOTIDE SEQUENCE</scope>
    <source>
        <strain evidence="13">STURGEONOMICS-FGT-2020</strain>
        <tissue evidence="13">Whole blood</tissue>
    </source>
</reference>
<dbReference type="GO" id="GO:0008380">
    <property type="term" value="P:RNA splicing"/>
    <property type="evidence" value="ECO:0007669"/>
    <property type="project" value="UniProtKB-KW"/>
</dbReference>
<dbReference type="PROSITE" id="PS50102">
    <property type="entry name" value="RRM"/>
    <property type="match status" value="2"/>
</dbReference>
<protein>
    <recommendedName>
        <fullName evidence="3">U1 small nuclear ribonucleoprotein A</fullName>
    </recommendedName>
</protein>
<name>A0AAD8FWM4_ACIOX</name>
<feature type="domain" description="RRM" evidence="12">
    <location>
        <begin position="10"/>
        <end position="89"/>
    </location>
</feature>
<comment type="similarity">
    <text evidence="2">Belongs to the RRM U1 A/B'' family.</text>
</comment>
<dbReference type="InterPro" id="IPR035979">
    <property type="entry name" value="RBD_domain_sf"/>
</dbReference>
<keyword evidence="14" id="KW-1185">Reference proteome</keyword>
<dbReference type="Proteomes" id="UP001230051">
    <property type="component" value="Unassembled WGS sequence"/>
</dbReference>
<evidence type="ECO:0000256" key="9">
    <source>
        <dbReference type="ARBA" id="ARBA00023242"/>
    </source>
</evidence>
<dbReference type="AlphaFoldDB" id="A0AAD8FWM4"/>
<keyword evidence="8" id="KW-0508">mRNA splicing</keyword>
<keyword evidence="6" id="KW-0677">Repeat</keyword>
<dbReference type="Pfam" id="PF00076">
    <property type="entry name" value="RRM_1"/>
    <property type="match status" value="2"/>
</dbReference>
<organism evidence="13 14">
    <name type="scientific">Acipenser oxyrinchus oxyrinchus</name>
    <dbReference type="NCBI Taxonomy" id="40147"/>
    <lineage>
        <taxon>Eukaryota</taxon>
        <taxon>Metazoa</taxon>
        <taxon>Chordata</taxon>
        <taxon>Craniata</taxon>
        <taxon>Vertebrata</taxon>
        <taxon>Euteleostomi</taxon>
        <taxon>Actinopterygii</taxon>
        <taxon>Chondrostei</taxon>
        <taxon>Acipenseriformes</taxon>
        <taxon>Acipenseridae</taxon>
        <taxon>Acipenser</taxon>
    </lineage>
</organism>
<evidence type="ECO:0000256" key="1">
    <source>
        <dbReference type="ARBA" id="ARBA00004123"/>
    </source>
</evidence>
<sequence>MAMQDVRPNHTIYINNLNEKIKKDELKKSLYAIFSQFGQILDILVSRSLKMRGQAFVIFKEVNSASNALRSMQGFPFYDKPMRIQYSKMDSDIIAKVKGTFVERDKKREKRKVKGQEAVGGKKAVPGGVVPVASAVPAQVPGMPPMNQAPRMMPMPGQPPYMPPPGMMPLPGMGPGQMPPHGMAPGQMMPGQMPHPQQVPENPPNHILFLTNLPEETNELMLSMLFNQFPGFKEVRLVPGRHDIAFVEFENEVQAGAARDALQGFKITQSNAMKISFAKK</sequence>
<dbReference type="FunFam" id="3.30.70.330:FF:000029">
    <property type="entry name" value="U2 small nuclear ribonucleoprotein B"/>
    <property type="match status" value="1"/>
</dbReference>
<dbReference type="EMBL" id="JAGXEW010000035">
    <property type="protein sequence ID" value="KAK1154562.1"/>
    <property type="molecule type" value="Genomic_DNA"/>
</dbReference>
<evidence type="ECO:0000256" key="10">
    <source>
        <dbReference type="ARBA" id="ARBA00023274"/>
    </source>
</evidence>
<dbReference type="InterPro" id="IPR034407">
    <property type="entry name" value="U1A_RRM1"/>
</dbReference>
<gene>
    <name evidence="13" type="primary">SNRPA</name>
    <name evidence="13" type="ORF">AOXY_G28517</name>
</gene>
<dbReference type="GO" id="GO:0003723">
    <property type="term" value="F:RNA binding"/>
    <property type="evidence" value="ECO:0007669"/>
    <property type="project" value="UniProtKB-UniRule"/>
</dbReference>
<dbReference type="GO" id="GO:0006397">
    <property type="term" value="P:mRNA processing"/>
    <property type="evidence" value="ECO:0007669"/>
    <property type="project" value="UniProtKB-KW"/>
</dbReference>
<comment type="subcellular location">
    <subcellularLocation>
        <location evidence="1">Nucleus</location>
    </subcellularLocation>
</comment>
<dbReference type="GO" id="GO:0005681">
    <property type="term" value="C:spliceosomal complex"/>
    <property type="evidence" value="ECO:0007669"/>
    <property type="project" value="UniProtKB-KW"/>
</dbReference>
<evidence type="ECO:0000256" key="3">
    <source>
        <dbReference type="ARBA" id="ARBA00017955"/>
    </source>
</evidence>
<keyword evidence="4" id="KW-0507">mRNA processing</keyword>
<dbReference type="GO" id="GO:0097525">
    <property type="term" value="C:spliceosomal snRNP complex"/>
    <property type="evidence" value="ECO:0007669"/>
    <property type="project" value="UniProtKB-ARBA"/>
</dbReference>
<dbReference type="SMART" id="SM00360">
    <property type="entry name" value="RRM"/>
    <property type="match status" value="2"/>
</dbReference>
<keyword evidence="10 13" id="KW-0687">Ribonucleoprotein</keyword>
<evidence type="ECO:0000256" key="5">
    <source>
        <dbReference type="ARBA" id="ARBA00022728"/>
    </source>
</evidence>